<reference evidence="3 4" key="1">
    <citation type="submission" date="2021-03" db="EMBL/GenBank/DDBJ databases">
        <title>Sequencing the genomes of 1000 actinobacteria strains.</title>
        <authorList>
            <person name="Klenk H.-P."/>
        </authorList>
    </citation>
    <scope>NUCLEOTIDE SEQUENCE [LARGE SCALE GENOMIC DNA]</scope>
    <source>
        <strain evidence="3 4">DSM 45256</strain>
    </source>
</reference>
<dbReference type="RefSeq" id="WP_210031255.1">
    <property type="nucleotide sequence ID" value="NZ_JAGINU010000001.1"/>
</dbReference>
<protein>
    <recommendedName>
        <fullName evidence="2">LppM domain-containing protein</fullName>
    </recommendedName>
</protein>
<keyword evidence="4" id="KW-1185">Reference proteome</keyword>
<dbReference type="Pfam" id="PF21946">
    <property type="entry name" value="LppM"/>
    <property type="match status" value="1"/>
</dbReference>
<dbReference type="Proteomes" id="UP001519295">
    <property type="component" value="Unassembled WGS sequence"/>
</dbReference>
<dbReference type="EMBL" id="JAGINU010000001">
    <property type="protein sequence ID" value="MBP2369328.1"/>
    <property type="molecule type" value="Genomic_DNA"/>
</dbReference>
<evidence type="ECO:0000313" key="4">
    <source>
        <dbReference type="Proteomes" id="UP001519295"/>
    </source>
</evidence>
<evidence type="ECO:0000313" key="3">
    <source>
        <dbReference type="EMBL" id="MBP2369328.1"/>
    </source>
</evidence>
<keyword evidence="1" id="KW-1133">Transmembrane helix</keyword>
<accession>A0ABS4VZE5</accession>
<keyword evidence="1" id="KW-0812">Transmembrane</keyword>
<sequence length="232" mass="24470">MPFPRTADVPRRRTKAPWKARSKAAVLLAVLVLVTLTGCTRVQVAMAVQPDDTVDGEIVVATPEGAPNGAGPEMTVPPELEGKIEVSPYDQDGFIGSQAAFEDLTFPEVSQLAVLGGSASGRANLEMRRVGERIAVQGRADLTTMPVDRSDIRLAMSFPGEVVETDGEADGGTVTWTFAPGEVSPLNASVLSTDPNAPSVLGWSLLLTTLVAVAAGATVLLARRDRNPLIRR</sequence>
<evidence type="ECO:0000259" key="2">
    <source>
        <dbReference type="Pfam" id="PF21946"/>
    </source>
</evidence>
<feature type="transmembrane region" description="Helical" evidence="1">
    <location>
        <begin position="200"/>
        <end position="222"/>
    </location>
</feature>
<proteinExistence type="predicted"/>
<feature type="domain" description="LppM" evidence="2">
    <location>
        <begin position="41"/>
        <end position="190"/>
    </location>
</feature>
<gene>
    <name evidence="3" type="ORF">JOF36_005024</name>
</gene>
<evidence type="ECO:0000256" key="1">
    <source>
        <dbReference type="SAM" id="Phobius"/>
    </source>
</evidence>
<dbReference type="InterPro" id="IPR053807">
    <property type="entry name" value="LppM"/>
</dbReference>
<keyword evidence="1" id="KW-0472">Membrane</keyword>
<name>A0ABS4VZE5_9PSEU</name>
<organism evidence="3 4">
    <name type="scientific">Pseudonocardia parietis</name>
    <dbReference type="NCBI Taxonomy" id="570936"/>
    <lineage>
        <taxon>Bacteria</taxon>
        <taxon>Bacillati</taxon>
        <taxon>Actinomycetota</taxon>
        <taxon>Actinomycetes</taxon>
        <taxon>Pseudonocardiales</taxon>
        <taxon>Pseudonocardiaceae</taxon>
        <taxon>Pseudonocardia</taxon>
    </lineage>
</organism>
<comment type="caution">
    <text evidence="3">The sequence shown here is derived from an EMBL/GenBank/DDBJ whole genome shotgun (WGS) entry which is preliminary data.</text>
</comment>